<dbReference type="STRING" id="112901.SAMN04488500_12334"/>
<evidence type="ECO:0000313" key="1">
    <source>
        <dbReference type="EMBL" id="SMD07579.1"/>
    </source>
</evidence>
<dbReference type="OrthoDB" id="9798192at2"/>
<accession>A0A1W2ECY9</accession>
<keyword evidence="2" id="KW-1185">Reference proteome</keyword>
<gene>
    <name evidence="1" type="ORF">SAMN04488500_12334</name>
</gene>
<proteinExistence type="predicted"/>
<dbReference type="EMBL" id="FWXI01000023">
    <property type="protein sequence ID" value="SMD07579.1"/>
    <property type="molecule type" value="Genomic_DNA"/>
</dbReference>
<dbReference type="RefSeq" id="WP_084577767.1">
    <property type="nucleotide sequence ID" value="NZ_CP155572.1"/>
</dbReference>
<reference evidence="1 2" key="1">
    <citation type="submission" date="2017-04" db="EMBL/GenBank/DDBJ databases">
        <authorList>
            <person name="Afonso C.L."/>
            <person name="Miller P.J."/>
            <person name="Scott M.A."/>
            <person name="Spackman E."/>
            <person name="Goraichik I."/>
            <person name="Dimitrov K.M."/>
            <person name="Suarez D.L."/>
            <person name="Swayne D.E."/>
        </authorList>
    </citation>
    <scope>NUCLEOTIDE SEQUENCE [LARGE SCALE GENOMIC DNA]</scope>
    <source>
        <strain evidence="1 2">DSM 5090</strain>
    </source>
</reference>
<name>A0A1W2ECY9_9FIRM</name>
<evidence type="ECO:0000313" key="2">
    <source>
        <dbReference type="Proteomes" id="UP000192738"/>
    </source>
</evidence>
<dbReference type="Proteomes" id="UP000192738">
    <property type="component" value="Unassembled WGS sequence"/>
</dbReference>
<protein>
    <submittedName>
        <fullName evidence="1">Uncharacterized protein</fullName>
    </submittedName>
</protein>
<sequence length="114" mass="12936">MKSKPKNNKPVAETELVSVRRQWNSWEIAQVYVSEVTNPLWDLVSGGVKETSPEAFIYGYIWCDAIVSGSVAHSCLHGTAPHSIKICILRKDNPPRIYNHFLTLVGPKPTFWQR</sequence>
<dbReference type="AlphaFoldDB" id="A0A1W2ECY9"/>
<organism evidence="1 2">
    <name type="scientific">Sporomusa malonica</name>
    <dbReference type="NCBI Taxonomy" id="112901"/>
    <lineage>
        <taxon>Bacteria</taxon>
        <taxon>Bacillati</taxon>
        <taxon>Bacillota</taxon>
        <taxon>Negativicutes</taxon>
        <taxon>Selenomonadales</taxon>
        <taxon>Sporomusaceae</taxon>
        <taxon>Sporomusa</taxon>
    </lineage>
</organism>